<dbReference type="PANTHER" id="PTHR14790:SF15">
    <property type="entry name" value="RECQ-MEDIATED GENOME INSTABILITY PROTEIN 1"/>
    <property type="match status" value="1"/>
</dbReference>
<evidence type="ECO:0000256" key="4">
    <source>
        <dbReference type="SAM" id="MobiDB-lite"/>
    </source>
</evidence>
<dbReference type="Pfam" id="PF08585">
    <property type="entry name" value="RMI1_N_C"/>
    <property type="match status" value="1"/>
</dbReference>
<dbReference type="GO" id="GO:0000724">
    <property type="term" value="P:double-strand break repair via homologous recombination"/>
    <property type="evidence" value="ECO:0007669"/>
    <property type="project" value="TreeGrafter"/>
</dbReference>
<dbReference type="InterPro" id="IPR049363">
    <property type="entry name" value="RMI1_N"/>
</dbReference>
<proteinExistence type="inferred from homology"/>
<dbReference type="STRING" id="3469.A0A4Y7JH64"/>
<dbReference type="GO" id="GO:0031422">
    <property type="term" value="C:RecQ family helicase-topoisomerase III complex"/>
    <property type="evidence" value="ECO:0007669"/>
    <property type="project" value="TreeGrafter"/>
</dbReference>
<reference evidence="8 9" key="1">
    <citation type="journal article" date="2018" name="Science">
        <title>The opium poppy genome and morphinan production.</title>
        <authorList>
            <person name="Guo L."/>
            <person name="Winzer T."/>
            <person name="Yang X."/>
            <person name="Li Y."/>
            <person name="Ning Z."/>
            <person name="He Z."/>
            <person name="Teodor R."/>
            <person name="Lu Y."/>
            <person name="Bowser T.A."/>
            <person name="Graham I.A."/>
            <person name="Ye K."/>
        </authorList>
    </citation>
    <scope>NUCLEOTIDE SEQUENCE [LARGE SCALE GENOMIC DNA]</scope>
    <source>
        <strain evidence="9">cv. HN1</strain>
        <tissue evidence="8">Leaves</tissue>
    </source>
</reference>
<accession>A0A4Y7JH64</accession>
<dbReference type="GO" id="GO:0000712">
    <property type="term" value="P:resolution of meiotic recombination intermediates"/>
    <property type="evidence" value="ECO:0007669"/>
    <property type="project" value="TreeGrafter"/>
</dbReference>
<feature type="compositionally biased region" description="Polar residues" evidence="4">
    <location>
        <begin position="321"/>
        <end position="368"/>
    </location>
</feature>
<dbReference type="GO" id="GO:0016604">
    <property type="term" value="C:nuclear body"/>
    <property type="evidence" value="ECO:0007669"/>
    <property type="project" value="TreeGrafter"/>
</dbReference>
<dbReference type="FunFam" id="2.40.50.770:FF:000004">
    <property type="entry name" value="RecQ-mediated instability protein (DUF1767)"/>
    <property type="match status" value="1"/>
</dbReference>
<gene>
    <name evidence="8" type="ORF">C5167_006677</name>
</gene>
<dbReference type="InterPro" id="IPR042470">
    <property type="entry name" value="RMI1_N_C_sf"/>
</dbReference>
<sequence length="741" mass="80950">MSRRRRFRMNSSSDEEDISVSETLISSNATPNPNSNDPVNTSATSEVIPLEISDEDFADVPEEFSPPRPNRLQNQDQSFQDSVAETIPSLSSSTESSTGTTIDSFLGNLGLKLRTEWLHSCASELNNSIPGYANLNVAEKGRLIFEQFLFSDMNLSGGGLLPENVHTLHLVDLPGPFVLQVDEIVNISCHLRDRYQNVPAGIKRCLKLSMTDGVQRVFGMEYRPINSLQVLAPAGLKVVIRNVNVRRGLLMLVPEVLEVLGGVVEDLEIARKKLVEEVNKPPRGKRTRTGVVHPLASRATIAAWKPDDVDDGANGVGNSAIADNSTLQDAIPSRSSTQGTPYAPSSNNTFIRSRGTTDQVSGFPNRASNVEGDPISRTASAPSATNTFGRSRETTQQETGISNRASNVECNTASRVAAGFNEINMVDATAPSATNTFRRSRETAQQEAEISNRTSSVECNTTSRVAAGFNEIDMVDATTPSATNTFRRSRETTHQETEISNRASNVECNRGSRVAAGSNEINMVDATVAMSEIDITEEEFAVPSRRPNIECNPSSNAVPYVGEIAIDNSHRLTGDKEIPFTYLASLLSDWAVKMDGAPFIRGKIKCVMTGVRGFQLKNRTKYELLVYADDGSLISEVCIDHNVVQTRIGHSPEEVNAALSSPDKNIVGKMRETMMAFQTILSNFEGTLLVEMNKNSTVPVVLEMNEGSSTSDAWWLLRRLDLFTSPQTPQHHQLEPIAISP</sequence>
<feature type="compositionally biased region" description="Polar residues" evidence="4">
    <location>
        <begin position="23"/>
        <end position="45"/>
    </location>
</feature>
<dbReference type="EMBL" id="CM010718">
    <property type="protein sequence ID" value="RZC59380.1"/>
    <property type="molecule type" value="Genomic_DNA"/>
</dbReference>
<evidence type="ECO:0000256" key="2">
    <source>
        <dbReference type="ARBA" id="ARBA00018987"/>
    </source>
</evidence>
<dbReference type="Proteomes" id="UP000316621">
    <property type="component" value="Chromosome 4"/>
</dbReference>
<evidence type="ECO:0000256" key="3">
    <source>
        <dbReference type="ARBA" id="ARBA00077519"/>
    </source>
</evidence>
<evidence type="ECO:0000313" key="9">
    <source>
        <dbReference type="Proteomes" id="UP000316621"/>
    </source>
</evidence>
<feature type="compositionally biased region" description="Polar residues" evidence="4">
    <location>
        <begin position="71"/>
        <end position="81"/>
    </location>
</feature>
<feature type="domain" description="RMI1 N-terminal" evidence="7">
    <location>
        <begin position="110"/>
        <end position="155"/>
    </location>
</feature>
<name>A0A4Y7JH64_PAPSO</name>
<dbReference type="SMART" id="SM01161">
    <property type="entry name" value="DUF1767"/>
    <property type="match status" value="1"/>
</dbReference>
<feature type="domain" description="RecQ-mediated genome instability protein 1 C-terminal OB-fold" evidence="6">
    <location>
        <begin position="578"/>
        <end position="720"/>
    </location>
</feature>
<evidence type="ECO:0000259" key="6">
    <source>
        <dbReference type="Pfam" id="PF16099"/>
    </source>
</evidence>
<evidence type="ECO:0000256" key="1">
    <source>
        <dbReference type="ARBA" id="ARBA00006395"/>
    </source>
</evidence>
<dbReference type="Pfam" id="PF21000">
    <property type="entry name" value="RMI1_N_N"/>
    <property type="match status" value="1"/>
</dbReference>
<evidence type="ECO:0000259" key="5">
    <source>
        <dbReference type="Pfam" id="PF08585"/>
    </source>
</evidence>
<protein>
    <recommendedName>
        <fullName evidence="2">RecQ-mediated genome instability protein 1</fullName>
    </recommendedName>
    <alternativeName>
        <fullName evidence="3">BLM-associated protein of 75 kDa homolog</fullName>
    </alternativeName>
</protein>
<feature type="region of interest" description="Disordered" evidence="4">
    <location>
        <begin position="1"/>
        <end position="46"/>
    </location>
</feature>
<dbReference type="Gramene" id="RZC59380">
    <property type="protein sequence ID" value="RZC59380"/>
    <property type="gene ID" value="C5167_006677"/>
</dbReference>
<dbReference type="Pfam" id="PF16099">
    <property type="entry name" value="RMI1_C"/>
    <property type="match status" value="1"/>
</dbReference>
<comment type="similarity">
    <text evidence="1">Belongs to the RMI1 family.</text>
</comment>
<evidence type="ECO:0000313" key="8">
    <source>
        <dbReference type="EMBL" id="RZC59380.1"/>
    </source>
</evidence>
<dbReference type="InterPro" id="IPR013894">
    <property type="entry name" value="RMI1_OB"/>
</dbReference>
<dbReference type="OMA" id="MEESANP"/>
<organism evidence="8 9">
    <name type="scientific">Papaver somniferum</name>
    <name type="common">Opium poppy</name>
    <dbReference type="NCBI Taxonomy" id="3469"/>
    <lineage>
        <taxon>Eukaryota</taxon>
        <taxon>Viridiplantae</taxon>
        <taxon>Streptophyta</taxon>
        <taxon>Embryophyta</taxon>
        <taxon>Tracheophyta</taxon>
        <taxon>Spermatophyta</taxon>
        <taxon>Magnoliopsida</taxon>
        <taxon>Ranunculales</taxon>
        <taxon>Papaveraceae</taxon>
        <taxon>Papaveroideae</taxon>
        <taxon>Papaver</taxon>
    </lineage>
</organism>
<evidence type="ECO:0000259" key="7">
    <source>
        <dbReference type="Pfam" id="PF21000"/>
    </source>
</evidence>
<feature type="region of interest" description="Disordered" evidence="4">
    <location>
        <begin position="59"/>
        <end position="81"/>
    </location>
</feature>
<keyword evidence="9" id="KW-1185">Reference proteome</keyword>
<dbReference type="AlphaFoldDB" id="A0A4Y7JH64"/>
<dbReference type="OrthoDB" id="341511at2759"/>
<feature type="region of interest" description="Disordered" evidence="4">
    <location>
        <begin position="314"/>
        <end position="402"/>
    </location>
</feature>
<dbReference type="Gene3D" id="2.40.50.770">
    <property type="entry name" value="RecQ-mediated genome instability protein Rmi1, C-terminal domain"/>
    <property type="match status" value="1"/>
</dbReference>
<feature type="compositionally biased region" description="Polar residues" evidence="4">
    <location>
        <begin position="377"/>
        <end position="389"/>
    </location>
</feature>
<dbReference type="InterPro" id="IPR032199">
    <property type="entry name" value="RMI1_C"/>
</dbReference>
<dbReference type="GO" id="GO:0000166">
    <property type="term" value="F:nucleotide binding"/>
    <property type="evidence" value="ECO:0007669"/>
    <property type="project" value="InterPro"/>
</dbReference>
<feature type="domain" description="RecQ mediated genome instability protein 1 OB-fold" evidence="5">
    <location>
        <begin position="161"/>
        <end position="272"/>
    </location>
</feature>
<dbReference type="PANTHER" id="PTHR14790">
    <property type="entry name" value="RECQ-MEDIATED GENOME INSTABILITY PROTEIN 1 RMI1"/>
    <property type="match status" value="1"/>
</dbReference>